<dbReference type="EMBL" id="BFEA01000025">
    <property type="protein sequence ID" value="GBG61997.1"/>
    <property type="molecule type" value="Genomic_DNA"/>
</dbReference>
<reference evidence="2 3" key="1">
    <citation type="journal article" date="2018" name="Cell">
        <title>The Chara Genome: Secondary Complexity and Implications for Plant Terrestrialization.</title>
        <authorList>
            <person name="Nishiyama T."/>
            <person name="Sakayama H."/>
            <person name="Vries J.D."/>
            <person name="Buschmann H."/>
            <person name="Saint-Marcoux D."/>
            <person name="Ullrich K.K."/>
            <person name="Haas F.B."/>
            <person name="Vanderstraeten L."/>
            <person name="Becker D."/>
            <person name="Lang D."/>
            <person name="Vosolsobe S."/>
            <person name="Rombauts S."/>
            <person name="Wilhelmsson P.K.I."/>
            <person name="Janitza P."/>
            <person name="Kern R."/>
            <person name="Heyl A."/>
            <person name="Rumpler F."/>
            <person name="Villalobos L.I.A.C."/>
            <person name="Clay J.M."/>
            <person name="Skokan R."/>
            <person name="Toyoda A."/>
            <person name="Suzuki Y."/>
            <person name="Kagoshima H."/>
            <person name="Schijlen E."/>
            <person name="Tajeshwar N."/>
            <person name="Catarino B."/>
            <person name="Hetherington A.J."/>
            <person name="Saltykova A."/>
            <person name="Bonnot C."/>
            <person name="Breuninger H."/>
            <person name="Symeonidi A."/>
            <person name="Radhakrishnan G.V."/>
            <person name="Van Nieuwerburgh F."/>
            <person name="Deforce D."/>
            <person name="Chang C."/>
            <person name="Karol K.G."/>
            <person name="Hedrich R."/>
            <person name="Ulvskov P."/>
            <person name="Glockner G."/>
            <person name="Delwiche C.F."/>
            <person name="Petrasek J."/>
            <person name="Van de Peer Y."/>
            <person name="Friml J."/>
            <person name="Beilby M."/>
            <person name="Dolan L."/>
            <person name="Kohara Y."/>
            <person name="Sugano S."/>
            <person name="Fujiyama A."/>
            <person name="Delaux P.-M."/>
            <person name="Quint M."/>
            <person name="TheiBen G."/>
            <person name="Hagemann M."/>
            <person name="Harholt J."/>
            <person name="Dunand C."/>
            <person name="Zachgo S."/>
            <person name="Langdale J."/>
            <person name="Maumus F."/>
            <person name="Straeten D.V.D."/>
            <person name="Gould S.B."/>
            <person name="Rensing S.A."/>
        </authorList>
    </citation>
    <scope>NUCLEOTIDE SEQUENCE [LARGE SCALE GENOMIC DNA]</scope>
    <source>
        <strain evidence="2 3">S276</strain>
    </source>
</reference>
<feature type="region of interest" description="Disordered" evidence="1">
    <location>
        <begin position="118"/>
        <end position="150"/>
    </location>
</feature>
<evidence type="ECO:0000256" key="1">
    <source>
        <dbReference type="SAM" id="MobiDB-lite"/>
    </source>
</evidence>
<organism evidence="2 3">
    <name type="scientific">Chara braunii</name>
    <name type="common">Braun's stonewort</name>
    <dbReference type="NCBI Taxonomy" id="69332"/>
    <lineage>
        <taxon>Eukaryota</taxon>
        <taxon>Viridiplantae</taxon>
        <taxon>Streptophyta</taxon>
        <taxon>Charophyceae</taxon>
        <taxon>Charales</taxon>
        <taxon>Characeae</taxon>
        <taxon>Chara</taxon>
    </lineage>
</organism>
<dbReference type="OrthoDB" id="391817at2759"/>
<feature type="compositionally biased region" description="Polar residues" evidence="1">
    <location>
        <begin position="170"/>
        <end position="180"/>
    </location>
</feature>
<dbReference type="Gene3D" id="3.60.10.10">
    <property type="entry name" value="Endonuclease/exonuclease/phosphatase"/>
    <property type="match status" value="1"/>
</dbReference>
<dbReference type="AlphaFoldDB" id="A0A388JW54"/>
<feature type="compositionally biased region" description="Polar residues" evidence="1">
    <location>
        <begin position="136"/>
        <end position="150"/>
    </location>
</feature>
<evidence type="ECO:0000313" key="3">
    <source>
        <dbReference type="Proteomes" id="UP000265515"/>
    </source>
</evidence>
<feature type="region of interest" description="Disordered" evidence="1">
    <location>
        <begin position="421"/>
        <end position="461"/>
    </location>
</feature>
<dbReference type="STRING" id="69332.A0A388JW54"/>
<feature type="region of interest" description="Disordered" evidence="1">
    <location>
        <begin position="343"/>
        <end position="377"/>
    </location>
</feature>
<evidence type="ECO:0008006" key="4">
    <source>
        <dbReference type="Google" id="ProtNLM"/>
    </source>
</evidence>
<gene>
    <name evidence="2" type="ORF">CBR_g28474</name>
</gene>
<feature type="compositionally biased region" description="Basic and acidic residues" evidence="1">
    <location>
        <begin position="343"/>
        <end position="360"/>
    </location>
</feature>
<feature type="region of interest" description="Disordered" evidence="1">
    <location>
        <begin position="297"/>
        <end position="316"/>
    </location>
</feature>
<name>A0A388JW54_CHABU</name>
<keyword evidence="3" id="KW-1185">Reference proteome</keyword>
<feature type="region of interest" description="Disordered" evidence="1">
    <location>
        <begin position="170"/>
        <end position="191"/>
    </location>
</feature>
<protein>
    <recommendedName>
        <fullName evidence="4">Endonuclease/exonuclease/phosphatase domain-containing protein</fullName>
    </recommendedName>
</protein>
<dbReference type="Proteomes" id="UP000265515">
    <property type="component" value="Unassembled WGS sequence"/>
</dbReference>
<proteinExistence type="predicted"/>
<feature type="compositionally biased region" description="Basic and acidic residues" evidence="1">
    <location>
        <begin position="509"/>
        <end position="524"/>
    </location>
</feature>
<comment type="caution">
    <text evidence="2">The sequence shown here is derived from an EMBL/GenBank/DDBJ whole genome shotgun (WGS) entry which is preliminary data.</text>
</comment>
<dbReference type="InterPro" id="IPR036691">
    <property type="entry name" value="Endo/exonu/phosph_ase_sf"/>
</dbReference>
<feature type="compositionally biased region" description="Basic and acidic residues" evidence="1">
    <location>
        <begin position="421"/>
        <end position="434"/>
    </location>
</feature>
<sequence length="580" mass="62138">MDELMKDYVDLFRYFHPYASDAFSCWDQRNDARSRNEGVRIDYTICDKGFLPQIVTTDILNLPKKWSDHTAVSVTLLEQPRLADHPRPKLSATNIKQLREDRRQKRLTSLFVRKPAAGSDAAAYSPSHPGGGNVALTPTRSGLSTSAVESDTRESISLTISVDKHTTDAKNASQLRNLPSQAVHGPIETKSPPVLELDSASNDMVVGAADSHKAGGQSSNETVMAAVDSNQAADATNAAKRSPAFTAEGTFDGDADHRAGKTCTAGAIRQNDDRLAPSELAIRQCHGLPEETRMSATAAEKSELQGQARGVSTSAECVPDDNRCVDVWGGSRIVCEGEPKAISRHTTDTEWKDDSERKDVGGGGRSGSAECPKKAMPAEMEGVEKMAAAAAAAGGGGGGENQVGKDAEQCELEKVSEVNWRDSHNLRGSRKDGGRQVVLRPNAPSRGQQHADLLDDEGRQVVLRPSTPSRVLSDANHLLERSDQGNLLEVLEQGNPLKAADQKSLSKPSDTRKNPLKLSDDQLISRKAAQGPKKAGAAHPKSSLSVSGRTGAKQRGIETFFSPIGGKPMPGAPAEKRRKL</sequence>
<dbReference type="SUPFAM" id="SSF56219">
    <property type="entry name" value="DNase I-like"/>
    <property type="match status" value="1"/>
</dbReference>
<feature type="region of interest" description="Disordered" evidence="1">
    <location>
        <begin position="495"/>
        <end position="580"/>
    </location>
</feature>
<feature type="compositionally biased region" description="Low complexity" evidence="1">
    <location>
        <begin position="527"/>
        <end position="541"/>
    </location>
</feature>
<accession>A0A388JW54</accession>
<evidence type="ECO:0000313" key="2">
    <source>
        <dbReference type="EMBL" id="GBG61997.1"/>
    </source>
</evidence>
<dbReference type="Gramene" id="GBG61997">
    <property type="protein sequence ID" value="GBG61997"/>
    <property type="gene ID" value="CBR_g28474"/>
</dbReference>